<gene>
    <name evidence="1" type="primary">Cfdp2_5</name>
    <name evidence="1" type="ORF">GTO95_0005773</name>
</gene>
<evidence type="ECO:0000313" key="2">
    <source>
        <dbReference type="Proteomes" id="UP000736164"/>
    </source>
</evidence>
<dbReference type="SUPFAM" id="SSF56219">
    <property type="entry name" value="DNase I-like"/>
    <property type="match status" value="1"/>
</dbReference>
<dbReference type="EMBL" id="JAAWVO010010657">
    <property type="protein sequence ID" value="MBN3313137.1"/>
    <property type="molecule type" value="Genomic_DNA"/>
</dbReference>
<accession>A0A8J7NGN9</accession>
<name>A0A8J7NGN9_ATRSP</name>
<dbReference type="Proteomes" id="UP000736164">
    <property type="component" value="Unassembled WGS sequence"/>
</dbReference>
<sequence>SQKSREIGEGYKLIYHGKKTTQNGVGVVVSQWIHDSVTEVARITDRLMSTKISMGTSTLGVVSCYAPQAGCPDEEKEKFWHDLETHVQAIDDSEIIFIGGGLNGHVGRAKDNFDRNHGGQGHSNRNEGGIRILEHAEAWDLAITNTFFKKRESKPQRDQPPRLNTSMVEITRTWKLPEHVKATLGPLVPNPRSTVGEDWNDLAERIKTCAATTLGTTSTPTALPSKTRVSAAWMKWQQVTGVLCDKIPLRLKSKAYRSVVRPVALYGTECWPTTKKHEQALHTMEMKMLQWTLGLTRLDHVMNEGVRKTLKVTPKTEKMTELHLRWYGYVLRSNDTSMAKTALELNVEGRRPRGRPFMRWLDQLKDDMRLAKVTCRDAADRMKWKNQFKQADPT</sequence>
<feature type="non-terminal residue" evidence="1">
    <location>
        <position position="1"/>
    </location>
</feature>
<dbReference type="PANTHER" id="PTHR46238:SF8">
    <property type="entry name" value="ENDONUCLEASE_EXONUCLEASE_PHOSPHATASE DOMAIN-CONTAINING PROTEIN"/>
    <property type="match status" value="1"/>
</dbReference>
<comment type="caution">
    <text evidence="1">The sequence shown here is derived from an EMBL/GenBank/DDBJ whole genome shotgun (WGS) entry which is preliminary data.</text>
</comment>
<dbReference type="AlphaFoldDB" id="A0A8J7NGN9"/>
<dbReference type="PANTHER" id="PTHR46238">
    <property type="entry name" value="REVERSE TRANSCRIPTASE DOMAIN-CONTAINING PROTEIN"/>
    <property type="match status" value="1"/>
</dbReference>
<proteinExistence type="predicted"/>
<evidence type="ECO:0000313" key="1">
    <source>
        <dbReference type="EMBL" id="MBN3313137.1"/>
    </source>
</evidence>
<feature type="non-terminal residue" evidence="1">
    <location>
        <position position="394"/>
    </location>
</feature>
<keyword evidence="2" id="KW-1185">Reference proteome</keyword>
<dbReference type="InterPro" id="IPR036691">
    <property type="entry name" value="Endo/exonu/phosph_ase_sf"/>
</dbReference>
<reference evidence="1" key="1">
    <citation type="journal article" date="2021" name="Cell">
        <title>Tracing the genetic footprints of vertebrate landing in non-teleost ray-finned fishes.</title>
        <authorList>
            <person name="Bi X."/>
            <person name="Wang K."/>
            <person name="Yang L."/>
            <person name="Pan H."/>
            <person name="Jiang H."/>
            <person name="Wei Q."/>
            <person name="Fang M."/>
            <person name="Yu H."/>
            <person name="Zhu C."/>
            <person name="Cai Y."/>
            <person name="He Y."/>
            <person name="Gan X."/>
            <person name="Zeng H."/>
            <person name="Yu D."/>
            <person name="Zhu Y."/>
            <person name="Jiang H."/>
            <person name="Qiu Q."/>
            <person name="Yang H."/>
            <person name="Zhang Y.E."/>
            <person name="Wang W."/>
            <person name="Zhu M."/>
            <person name="He S."/>
            <person name="Zhang G."/>
        </authorList>
    </citation>
    <scope>NUCLEOTIDE SEQUENCE</scope>
    <source>
        <strain evidence="1">Allg_001</strain>
    </source>
</reference>
<dbReference type="Gene3D" id="3.60.10.10">
    <property type="entry name" value="Endonuclease/exonuclease/phosphatase"/>
    <property type="match status" value="1"/>
</dbReference>
<protein>
    <submittedName>
        <fullName evidence="1">CFDP2 protein</fullName>
    </submittedName>
</protein>
<organism evidence="1 2">
    <name type="scientific">Atractosteus spatula</name>
    <name type="common">Alligator gar</name>
    <name type="synonym">Lepisosteus spatula</name>
    <dbReference type="NCBI Taxonomy" id="7917"/>
    <lineage>
        <taxon>Eukaryota</taxon>
        <taxon>Metazoa</taxon>
        <taxon>Chordata</taxon>
        <taxon>Craniata</taxon>
        <taxon>Vertebrata</taxon>
        <taxon>Euteleostomi</taxon>
        <taxon>Actinopterygii</taxon>
        <taxon>Neopterygii</taxon>
        <taxon>Holostei</taxon>
        <taxon>Semionotiformes</taxon>
        <taxon>Lepisosteidae</taxon>
        <taxon>Atractosteus</taxon>
    </lineage>
</organism>